<feature type="transmembrane region" description="Helical" evidence="11">
    <location>
        <begin position="56"/>
        <end position="86"/>
    </location>
</feature>
<name>A0AAF0CVW6_9ENTE</name>
<keyword evidence="3 9" id="KW-0812">Transmembrane</keyword>
<feature type="transmembrane region" description="Helical" evidence="11">
    <location>
        <begin position="138"/>
        <end position="160"/>
    </location>
</feature>
<dbReference type="GO" id="GO:0050660">
    <property type="term" value="F:flavin adenine dinucleotide binding"/>
    <property type="evidence" value="ECO:0007669"/>
    <property type="project" value="InterPro"/>
</dbReference>
<keyword evidence="7 9" id="KW-0472">Membrane</keyword>
<dbReference type="InterPro" id="IPR002550">
    <property type="entry name" value="CNNM"/>
</dbReference>
<feature type="domain" description="CBS" evidence="12">
    <location>
        <begin position="286"/>
        <end position="343"/>
    </location>
</feature>
<dbReference type="SMART" id="SM00116">
    <property type="entry name" value="CBS"/>
    <property type="match status" value="2"/>
</dbReference>
<feature type="region of interest" description="Disordered" evidence="10">
    <location>
        <begin position="431"/>
        <end position="460"/>
    </location>
</feature>
<dbReference type="PANTHER" id="PTHR22777:SF17">
    <property type="entry name" value="UPF0053 PROTEIN SLL0260"/>
    <property type="match status" value="1"/>
</dbReference>
<protein>
    <submittedName>
        <fullName evidence="14">Hemolysin family protein</fullName>
    </submittedName>
</protein>
<evidence type="ECO:0000256" key="10">
    <source>
        <dbReference type="SAM" id="MobiDB-lite"/>
    </source>
</evidence>
<evidence type="ECO:0000259" key="13">
    <source>
        <dbReference type="PROSITE" id="PS51846"/>
    </source>
</evidence>
<evidence type="ECO:0000256" key="3">
    <source>
        <dbReference type="ARBA" id="ARBA00022692"/>
    </source>
</evidence>
<keyword evidence="15" id="KW-1185">Reference proteome</keyword>
<evidence type="ECO:0000256" key="4">
    <source>
        <dbReference type="ARBA" id="ARBA00022737"/>
    </source>
</evidence>
<evidence type="ECO:0000259" key="12">
    <source>
        <dbReference type="PROSITE" id="PS51371"/>
    </source>
</evidence>
<evidence type="ECO:0000256" key="6">
    <source>
        <dbReference type="ARBA" id="ARBA00023122"/>
    </source>
</evidence>
<dbReference type="KEGG" id="vie:OL234_02555"/>
<evidence type="ECO:0000313" key="14">
    <source>
        <dbReference type="EMBL" id="WEG73812.1"/>
    </source>
</evidence>
<dbReference type="PROSITE" id="PS51371">
    <property type="entry name" value="CBS"/>
    <property type="match status" value="2"/>
</dbReference>
<dbReference type="SMART" id="SM01091">
    <property type="entry name" value="CorC_HlyC"/>
    <property type="match status" value="1"/>
</dbReference>
<evidence type="ECO:0000256" key="5">
    <source>
        <dbReference type="ARBA" id="ARBA00022989"/>
    </source>
</evidence>
<keyword evidence="4" id="KW-0677">Repeat</keyword>
<evidence type="ECO:0000256" key="11">
    <source>
        <dbReference type="SAM" id="Phobius"/>
    </source>
</evidence>
<dbReference type="EMBL" id="CP110232">
    <property type="protein sequence ID" value="WEG73812.1"/>
    <property type="molecule type" value="Genomic_DNA"/>
</dbReference>
<feature type="transmembrane region" description="Helical" evidence="11">
    <location>
        <begin position="106"/>
        <end position="126"/>
    </location>
</feature>
<feature type="domain" description="CBS" evidence="12">
    <location>
        <begin position="220"/>
        <end position="280"/>
    </location>
</feature>
<dbReference type="InterPro" id="IPR036318">
    <property type="entry name" value="FAD-bd_PCMH-like_sf"/>
</dbReference>
<dbReference type="InterPro" id="IPR005170">
    <property type="entry name" value="Transptr-assoc_dom"/>
</dbReference>
<dbReference type="InterPro" id="IPR044751">
    <property type="entry name" value="Ion_transp-like_CBS"/>
</dbReference>
<comment type="similarity">
    <text evidence="2">Belongs to the UPF0053 family.</text>
</comment>
<feature type="domain" description="CNNM transmembrane" evidence="13">
    <location>
        <begin position="6"/>
        <end position="206"/>
    </location>
</feature>
<dbReference type="Pfam" id="PF00571">
    <property type="entry name" value="CBS"/>
    <property type="match status" value="2"/>
</dbReference>
<comment type="subcellular location">
    <subcellularLocation>
        <location evidence="1">Membrane</location>
        <topology evidence="1">Multi-pass membrane protein</topology>
    </subcellularLocation>
</comment>
<dbReference type="Gene3D" id="3.10.580.10">
    <property type="entry name" value="CBS-domain"/>
    <property type="match status" value="1"/>
</dbReference>
<sequence>MNADPESQSLVGQLVILVVLTLLNAFFAAAEIAVVSLNKNRIEQKAEQGDKKALRLFALLSNSSHFLSTIQVGITLVNILAGASLADAFAKKLAPLFGDATWAMQLSKISVLVLLTYISIVFGELYPKRIALNKSEEVARFAIGPISAIGVIAKPFVWLLSASTDLLSKLTPMKFDDVDNKMTRDEMRYMLEKEGVLESEELEMVQGVFSLDTTVAREVMVPRTDAFMVDLNDPIEENLALVLDNSFSRIPVYDNDKDKVIGVLHLKRLLKEAYSKGFDKIDLLSILQEPLFVPETIFTDDLLYELKRTQNAMAILLDEYGGMVGIVTLEDLLEEIVGDIEDESDEVEKLYSQIEENVYYVQGRMPIDDFNELFDKNLDMKDVDTMAGYLITALGTIPDEDEKLAYEVEDMELVSEEMEGSRVLLIKVTFNTPNPEDSSEPEEKETKKEDKKFFGKDSRD</sequence>
<evidence type="ECO:0000313" key="15">
    <source>
        <dbReference type="Proteomes" id="UP001179647"/>
    </source>
</evidence>
<dbReference type="SUPFAM" id="SSF56176">
    <property type="entry name" value="FAD-binding/transporter-associated domain-like"/>
    <property type="match status" value="1"/>
</dbReference>
<dbReference type="CDD" id="cd04590">
    <property type="entry name" value="CBS_pair_CorC_HlyC_assoc"/>
    <property type="match status" value="1"/>
</dbReference>
<dbReference type="RefSeq" id="WP_275469612.1">
    <property type="nucleotide sequence ID" value="NZ_CP110232.1"/>
</dbReference>
<dbReference type="Pfam" id="PF03471">
    <property type="entry name" value="CorC_HlyC"/>
    <property type="match status" value="1"/>
</dbReference>
<dbReference type="GO" id="GO:0005886">
    <property type="term" value="C:plasma membrane"/>
    <property type="evidence" value="ECO:0007669"/>
    <property type="project" value="TreeGrafter"/>
</dbReference>
<dbReference type="Pfam" id="PF01595">
    <property type="entry name" value="CNNM"/>
    <property type="match status" value="1"/>
</dbReference>
<gene>
    <name evidence="14" type="ORF">OL234_02555</name>
</gene>
<dbReference type="Gene3D" id="3.30.465.10">
    <property type="match status" value="1"/>
</dbReference>
<organism evidence="14 15">
    <name type="scientific">Vagococcus intermedius</name>
    <dbReference type="NCBI Taxonomy" id="2991418"/>
    <lineage>
        <taxon>Bacteria</taxon>
        <taxon>Bacillati</taxon>
        <taxon>Bacillota</taxon>
        <taxon>Bacilli</taxon>
        <taxon>Lactobacillales</taxon>
        <taxon>Enterococcaceae</taxon>
        <taxon>Vagococcus</taxon>
    </lineage>
</organism>
<proteinExistence type="inferred from homology"/>
<feature type="compositionally biased region" description="Basic and acidic residues" evidence="10">
    <location>
        <begin position="444"/>
        <end position="460"/>
    </location>
</feature>
<dbReference type="SUPFAM" id="SSF54631">
    <property type="entry name" value="CBS-domain pair"/>
    <property type="match status" value="1"/>
</dbReference>
<dbReference type="FunFam" id="3.10.580.10:FF:000002">
    <property type="entry name" value="Magnesium/cobalt efflux protein CorC"/>
    <property type="match status" value="1"/>
</dbReference>
<reference evidence="14" key="1">
    <citation type="submission" date="2022-10" db="EMBL/GenBank/DDBJ databases">
        <title>Vagococcus sp. isolated from poultry meat.</title>
        <authorList>
            <person name="Johansson P."/>
            <person name="Bjorkroth J."/>
        </authorList>
    </citation>
    <scope>NUCLEOTIDE SEQUENCE</scope>
    <source>
        <strain evidence="14">STAA11</strain>
    </source>
</reference>
<feature type="transmembrane region" description="Helical" evidence="11">
    <location>
        <begin position="12"/>
        <end position="35"/>
    </location>
</feature>
<evidence type="ECO:0000256" key="8">
    <source>
        <dbReference type="PROSITE-ProRule" id="PRU00703"/>
    </source>
</evidence>
<evidence type="ECO:0000256" key="2">
    <source>
        <dbReference type="ARBA" id="ARBA00006337"/>
    </source>
</evidence>
<evidence type="ECO:0000256" key="9">
    <source>
        <dbReference type="PROSITE-ProRule" id="PRU01193"/>
    </source>
</evidence>
<keyword evidence="6 8" id="KW-0129">CBS domain</keyword>
<evidence type="ECO:0000256" key="7">
    <source>
        <dbReference type="ARBA" id="ARBA00023136"/>
    </source>
</evidence>
<dbReference type="InterPro" id="IPR000644">
    <property type="entry name" value="CBS_dom"/>
</dbReference>
<evidence type="ECO:0000256" key="1">
    <source>
        <dbReference type="ARBA" id="ARBA00004141"/>
    </source>
</evidence>
<dbReference type="AlphaFoldDB" id="A0AAF0CVW6"/>
<dbReference type="Proteomes" id="UP001179647">
    <property type="component" value="Chromosome"/>
</dbReference>
<dbReference type="PANTHER" id="PTHR22777">
    <property type="entry name" value="HEMOLYSIN-RELATED"/>
    <property type="match status" value="1"/>
</dbReference>
<dbReference type="PROSITE" id="PS51846">
    <property type="entry name" value="CNNM"/>
    <property type="match status" value="1"/>
</dbReference>
<keyword evidence="5 9" id="KW-1133">Transmembrane helix</keyword>
<accession>A0AAF0CVW6</accession>
<dbReference type="InterPro" id="IPR016169">
    <property type="entry name" value="FAD-bd_PCMH_sub2"/>
</dbReference>
<dbReference type="InterPro" id="IPR046342">
    <property type="entry name" value="CBS_dom_sf"/>
</dbReference>